<dbReference type="InterPro" id="IPR027417">
    <property type="entry name" value="P-loop_NTPase"/>
</dbReference>
<keyword evidence="4 10" id="KW-0812">Transmembrane</keyword>
<protein>
    <recommendedName>
        <fullName evidence="16">NHLP family bacteriocin export ABC transporter peptidase/permease/ATPase</fullName>
    </recommendedName>
</protein>
<dbReference type="GO" id="GO:0005886">
    <property type="term" value="C:plasma membrane"/>
    <property type="evidence" value="ECO:0007669"/>
    <property type="project" value="UniProtKB-SubCell"/>
</dbReference>
<evidence type="ECO:0000256" key="9">
    <source>
        <dbReference type="ARBA" id="ARBA00023136"/>
    </source>
</evidence>
<keyword evidence="3" id="KW-1003">Cell membrane</keyword>
<dbReference type="GO" id="GO:0015421">
    <property type="term" value="F:ABC-type oligopeptide transporter activity"/>
    <property type="evidence" value="ECO:0007669"/>
    <property type="project" value="TreeGrafter"/>
</dbReference>
<keyword evidence="5" id="KW-0547">Nucleotide-binding</keyword>
<feature type="domain" description="Peptidase C39" evidence="13">
    <location>
        <begin position="8"/>
        <end position="127"/>
    </location>
</feature>
<evidence type="ECO:0000256" key="3">
    <source>
        <dbReference type="ARBA" id="ARBA00022475"/>
    </source>
</evidence>
<feature type="domain" description="ABC transporter" evidence="11">
    <location>
        <begin position="477"/>
        <end position="710"/>
    </location>
</feature>
<dbReference type="SMART" id="SM00382">
    <property type="entry name" value="AAA"/>
    <property type="match status" value="1"/>
</dbReference>
<evidence type="ECO:0000256" key="10">
    <source>
        <dbReference type="SAM" id="Phobius"/>
    </source>
</evidence>
<dbReference type="Gene3D" id="3.90.70.10">
    <property type="entry name" value="Cysteine proteinases"/>
    <property type="match status" value="1"/>
</dbReference>
<dbReference type="PANTHER" id="PTHR43394:SF1">
    <property type="entry name" value="ATP-BINDING CASSETTE SUB-FAMILY B MEMBER 10, MITOCHONDRIAL"/>
    <property type="match status" value="1"/>
</dbReference>
<dbReference type="PROSITE" id="PS50893">
    <property type="entry name" value="ABC_TRANSPORTER_2"/>
    <property type="match status" value="1"/>
</dbReference>
<dbReference type="GO" id="GO:0008233">
    <property type="term" value="F:peptidase activity"/>
    <property type="evidence" value="ECO:0007669"/>
    <property type="project" value="InterPro"/>
</dbReference>
<dbReference type="PANTHER" id="PTHR43394">
    <property type="entry name" value="ATP-DEPENDENT PERMEASE MDL1, MITOCHONDRIAL"/>
    <property type="match status" value="1"/>
</dbReference>
<evidence type="ECO:0000313" key="14">
    <source>
        <dbReference type="EMBL" id="OAN47139.1"/>
    </source>
</evidence>
<dbReference type="Pfam" id="PF00005">
    <property type="entry name" value="ABC_tran"/>
    <property type="match status" value="1"/>
</dbReference>
<dbReference type="EMBL" id="LWQU01000169">
    <property type="protein sequence ID" value="OAN47139.1"/>
    <property type="molecule type" value="Genomic_DNA"/>
</dbReference>
<dbReference type="RefSeq" id="WP_172822298.1">
    <property type="nucleotide sequence ID" value="NZ_LWQU01000169.1"/>
</dbReference>
<keyword evidence="6" id="KW-0378">Hydrolase</keyword>
<evidence type="ECO:0000256" key="4">
    <source>
        <dbReference type="ARBA" id="ARBA00022692"/>
    </source>
</evidence>
<feature type="transmembrane region" description="Helical" evidence="10">
    <location>
        <begin position="404"/>
        <end position="423"/>
    </location>
</feature>
<dbReference type="SUPFAM" id="SSF52540">
    <property type="entry name" value="P-loop containing nucleoside triphosphate hydrolases"/>
    <property type="match status" value="1"/>
</dbReference>
<evidence type="ECO:0000259" key="13">
    <source>
        <dbReference type="PROSITE" id="PS50990"/>
    </source>
</evidence>
<gene>
    <name evidence="14" type="ORF">A6A05_15845</name>
</gene>
<dbReference type="InterPro" id="IPR003439">
    <property type="entry name" value="ABC_transporter-like_ATP-bd"/>
</dbReference>
<dbReference type="FunFam" id="3.40.50.300:FF:000299">
    <property type="entry name" value="ABC transporter ATP-binding protein/permease"/>
    <property type="match status" value="1"/>
</dbReference>
<evidence type="ECO:0000256" key="1">
    <source>
        <dbReference type="ARBA" id="ARBA00004651"/>
    </source>
</evidence>
<feature type="domain" description="ABC transmembrane type-1" evidence="12">
    <location>
        <begin position="159"/>
        <end position="439"/>
    </location>
</feature>
<evidence type="ECO:0000259" key="12">
    <source>
        <dbReference type="PROSITE" id="PS50929"/>
    </source>
</evidence>
<keyword evidence="2" id="KW-0813">Transport</keyword>
<sequence length="711" mass="77054">MRTPVVQQMERTECGAACLGMILGHYGRWVALDELRIQSGVSRDGSRAGNVVRAARQYGLEAEGYKVELGAVRDLPLPCVVFWAFNHFVVIEGFGRNTIHLNDPAVGRRSVTWEEFDRNFTGVVLTFSPGPDFTPGGERPSIAAGLRRRFEESRSILTFIGLVSLTMVIPGILVPNFTKLFVDYYLTKKYADWLIPILVGMGGTALFHAALTMLQHYYMLRFETRLSVGSTSALVRKLLRLPIAYFGQRSPSELAVRGSQTEGLAQLVAGNMGTAILALPSAILFGLLMMYFDWYLGCLALIFAAVNFAALAVMARTLAERNQAVVIQQAKTAAAAASGLRMISEYKASGTESLLFERITGYKARQENLNAPLQRSRLMLQAIPSAINGIATASLYVIGGERVMAGAITIGILAAFQTLLSSFMGPVQQLVGMGQQLQNAQAFMTQIDDVLSHSEGAEFSPDREEKSKGARRCVGALELQNVAFGYSPLEPALVKDVSIDAKAGEWIAIVGRTGSGKSTVGKLVTGLEMPWSGEVLIDGKPISSIPRAMLRNSTAVVDQNVVIFEGTVRDNIAMWDPTITEEAIVGAAKLACIHDFIVSRQGGYQAKLSEDGNNLSGGQRALMDIARAIAIQPSVLVLDEATAALDAVTEEKVMSNLRELGCTCIIVAHRLSTIRDADRIIVLDQGRVVEMGSHDELLAANGLYRQLTEQA</sequence>
<dbReference type="InterPro" id="IPR017871">
    <property type="entry name" value="ABC_transporter-like_CS"/>
</dbReference>
<proteinExistence type="predicted"/>
<keyword evidence="8 10" id="KW-1133">Transmembrane helix</keyword>
<dbReference type="PROSITE" id="PS50929">
    <property type="entry name" value="ABC_TM1F"/>
    <property type="match status" value="1"/>
</dbReference>
<keyword evidence="7" id="KW-0067">ATP-binding</keyword>
<dbReference type="InterPro" id="IPR005074">
    <property type="entry name" value="Peptidase_C39"/>
</dbReference>
<comment type="subcellular location">
    <subcellularLocation>
        <location evidence="1">Cell membrane</location>
        <topology evidence="1">Multi-pass membrane protein</topology>
    </subcellularLocation>
</comment>
<evidence type="ECO:0000256" key="5">
    <source>
        <dbReference type="ARBA" id="ARBA00022741"/>
    </source>
</evidence>
<dbReference type="InterPro" id="IPR003593">
    <property type="entry name" value="AAA+_ATPase"/>
</dbReference>
<dbReference type="InterPro" id="IPR022514">
    <property type="entry name" value="NHPM_micro_ABC1"/>
</dbReference>
<comment type="caution">
    <text evidence="14">The sequence shown here is derived from an EMBL/GenBank/DDBJ whole genome shotgun (WGS) entry which is preliminary data.</text>
</comment>
<dbReference type="Pfam" id="PF03412">
    <property type="entry name" value="Peptidase_C39"/>
    <property type="match status" value="1"/>
</dbReference>
<dbReference type="Proteomes" id="UP000078543">
    <property type="component" value="Unassembled WGS sequence"/>
</dbReference>
<evidence type="ECO:0000259" key="11">
    <source>
        <dbReference type="PROSITE" id="PS50893"/>
    </source>
</evidence>
<evidence type="ECO:0000256" key="8">
    <source>
        <dbReference type="ARBA" id="ARBA00022989"/>
    </source>
</evidence>
<reference evidence="14 15" key="1">
    <citation type="submission" date="2016-04" db="EMBL/GenBank/DDBJ databases">
        <title>Draft genome sequence of freshwater magnetotactic bacteria Magnetospirillum marisnigri SP-1 and Magnetospirillum moscoviense BB-1.</title>
        <authorList>
            <person name="Koziaeva V."/>
            <person name="Dziuba M.V."/>
            <person name="Ivanov T.M."/>
            <person name="Kuznetsov B."/>
            <person name="Grouzdev D.S."/>
        </authorList>
    </citation>
    <scope>NUCLEOTIDE SEQUENCE [LARGE SCALE GENOMIC DNA]</scope>
    <source>
        <strain evidence="14 15">BB-1</strain>
    </source>
</reference>
<dbReference type="GO" id="GO:0016887">
    <property type="term" value="F:ATP hydrolysis activity"/>
    <property type="evidence" value="ECO:0007669"/>
    <property type="project" value="InterPro"/>
</dbReference>
<feature type="transmembrane region" description="Helical" evidence="10">
    <location>
        <begin position="267"/>
        <end position="288"/>
    </location>
</feature>
<dbReference type="GO" id="GO:0005524">
    <property type="term" value="F:ATP binding"/>
    <property type="evidence" value="ECO:0007669"/>
    <property type="project" value="UniProtKB-KW"/>
</dbReference>
<dbReference type="NCBIfam" id="TIGR03796">
    <property type="entry name" value="NHLM_micro_ABC1"/>
    <property type="match status" value="1"/>
</dbReference>
<accession>A0A178MEH3</accession>
<dbReference type="SUPFAM" id="SSF90123">
    <property type="entry name" value="ABC transporter transmembrane region"/>
    <property type="match status" value="1"/>
</dbReference>
<organism evidence="14 15">
    <name type="scientific">Magnetospirillum moscoviense</name>
    <dbReference type="NCBI Taxonomy" id="1437059"/>
    <lineage>
        <taxon>Bacteria</taxon>
        <taxon>Pseudomonadati</taxon>
        <taxon>Pseudomonadota</taxon>
        <taxon>Alphaproteobacteria</taxon>
        <taxon>Rhodospirillales</taxon>
        <taxon>Rhodospirillaceae</taxon>
        <taxon>Magnetospirillum</taxon>
    </lineage>
</organism>
<dbReference type="GO" id="GO:0006508">
    <property type="term" value="P:proteolysis"/>
    <property type="evidence" value="ECO:0007669"/>
    <property type="project" value="InterPro"/>
</dbReference>
<evidence type="ECO:0000256" key="2">
    <source>
        <dbReference type="ARBA" id="ARBA00022448"/>
    </source>
</evidence>
<feature type="transmembrane region" description="Helical" evidence="10">
    <location>
        <begin position="294"/>
        <end position="314"/>
    </location>
</feature>
<evidence type="ECO:0000313" key="15">
    <source>
        <dbReference type="Proteomes" id="UP000078543"/>
    </source>
</evidence>
<evidence type="ECO:0008006" key="16">
    <source>
        <dbReference type="Google" id="ProtNLM"/>
    </source>
</evidence>
<dbReference type="Pfam" id="PF00664">
    <property type="entry name" value="ABC_membrane"/>
    <property type="match status" value="1"/>
</dbReference>
<dbReference type="STRING" id="1437059.A6A05_15845"/>
<dbReference type="PROSITE" id="PS00211">
    <property type="entry name" value="ABC_TRANSPORTER_1"/>
    <property type="match status" value="1"/>
</dbReference>
<keyword evidence="9 10" id="KW-0472">Membrane</keyword>
<dbReference type="InterPro" id="IPR039421">
    <property type="entry name" value="Type_1_exporter"/>
</dbReference>
<dbReference type="PROSITE" id="PS50990">
    <property type="entry name" value="PEPTIDASE_C39"/>
    <property type="match status" value="1"/>
</dbReference>
<evidence type="ECO:0000256" key="7">
    <source>
        <dbReference type="ARBA" id="ARBA00022840"/>
    </source>
</evidence>
<dbReference type="InterPro" id="IPR036640">
    <property type="entry name" value="ABC1_TM_sf"/>
</dbReference>
<name>A0A178MEH3_9PROT</name>
<feature type="transmembrane region" description="Helical" evidence="10">
    <location>
        <begin position="193"/>
        <end position="214"/>
    </location>
</feature>
<feature type="transmembrane region" description="Helical" evidence="10">
    <location>
        <begin position="156"/>
        <end position="173"/>
    </location>
</feature>
<dbReference type="AlphaFoldDB" id="A0A178MEH3"/>
<dbReference type="Gene3D" id="3.40.50.300">
    <property type="entry name" value="P-loop containing nucleotide triphosphate hydrolases"/>
    <property type="match status" value="1"/>
</dbReference>
<dbReference type="Gene3D" id="1.20.1560.10">
    <property type="entry name" value="ABC transporter type 1, transmembrane domain"/>
    <property type="match status" value="1"/>
</dbReference>
<evidence type="ECO:0000256" key="6">
    <source>
        <dbReference type="ARBA" id="ARBA00022801"/>
    </source>
</evidence>
<dbReference type="InterPro" id="IPR011527">
    <property type="entry name" value="ABC1_TM_dom"/>
</dbReference>
<keyword evidence="15" id="KW-1185">Reference proteome</keyword>